<keyword evidence="4" id="KW-0238">DNA-binding</keyword>
<evidence type="ECO:0000256" key="4">
    <source>
        <dbReference type="ARBA" id="ARBA00023125"/>
    </source>
</evidence>
<proteinExistence type="inferred from homology"/>
<dbReference type="Gene3D" id="3.10.50.30">
    <property type="entry name" value="Transcription elongation factor, GreA/GreB, C-terminal domain"/>
    <property type="match status" value="1"/>
</dbReference>
<comment type="similarity">
    <text evidence="1">Belongs to the GreA/GreB family.</text>
</comment>
<dbReference type="InterPro" id="IPR036805">
    <property type="entry name" value="Tscrpt_elong_fac_GreA/B_N_sf"/>
</dbReference>
<dbReference type="PANTHER" id="PTHR30437">
    <property type="entry name" value="TRANSCRIPTION ELONGATION FACTOR GREA"/>
    <property type="match status" value="1"/>
</dbReference>
<evidence type="ECO:0000256" key="5">
    <source>
        <dbReference type="ARBA" id="ARBA00023163"/>
    </source>
</evidence>
<keyword evidence="5" id="KW-0804">Transcription</keyword>
<keyword evidence="3" id="KW-0805">Transcription regulation</keyword>
<dbReference type="PIRSF" id="PIRSF006092">
    <property type="entry name" value="GreA_GreB"/>
    <property type="match status" value="1"/>
</dbReference>
<name>A0A6J6PC51_9ZZZZ</name>
<dbReference type="PROSITE" id="PS00830">
    <property type="entry name" value="GREAB_2"/>
    <property type="match status" value="1"/>
</dbReference>
<dbReference type="Gene3D" id="1.10.287.180">
    <property type="entry name" value="Transcription elongation factor, GreA/GreB, N-terminal domain"/>
    <property type="match status" value="1"/>
</dbReference>
<gene>
    <name evidence="10" type="ORF">UFOPK2399_01028</name>
</gene>
<sequence>MTEERLTAKQAEALRLEIEELEGPRRTDVVAAIKKAREFGDLSENFEYHAAKNEQGLLEARIRTLRGRLDHAIIVETGSGDVVTIGSVVEVEDDRGETIRAEVSAVGGAGTVSPTSPLGSALLGRKVGETVDVQAPRGSWQATIRAIS</sequence>
<accession>A0A6J6PC51</accession>
<dbReference type="InterPro" id="IPR028624">
    <property type="entry name" value="Tscrpt_elong_fac_GreA/B"/>
</dbReference>
<evidence type="ECO:0000256" key="6">
    <source>
        <dbReference type="ARBA" id="ARBA00024916"/>
    </source>
</evidence>
<dbReference type="InterPro" id="IPR036953">
    <property type="entry name" value="GreA/GreB_C_sf"/>
</dbReference>
<protein>
    <recommendedName>
        <fullName evidence="2">Transcription elongation factor GreA</fullName>
    </recommendedName>
    <alternativeName>
        <fullName evidence="7">Transcript cleavage factor GreA</fullName>
    </alternativeName>
</protein>
<dbReference type="PANTHER" id="PTHR30437:SF4">
    <property type="entry name" value="TRANSCRIPTION ELONGATION FACTOR GREA"/>
    <property type="match status" value="1"/>
</dbReference>
<evidence type="ECO:0000259" key="8">
    <source>
        <dbReference type="Pfam" id="PF01272"/>
    </source>
</evidence>
<dbReference type="InterPro" id="IPR001437">
    <property type="entry name" value="Tscrpt_elong_fac_GreA/B_C"/>
</dbReference>
<evidence type="ECO:0000256" key="1">
    <source>
        <dbReference type="ARBA" id="ARBA00008213"/>
    </source>
</evidence>
<dbReference type="EMBL" id="CAEZXP010000002">
    <property type="protein sequence ID" value="CAB4696022.1"/>
    <property type="molecule type" value="Genomic_DNA"/>
</dbReference>
<dbReference type="GO" id="GO:0006354">
    <property type="term" value="P:DNA-templated transcription elongation"/>
    <property type="evidence" value="ECO:0007669"/>
    <property type="project" value="TreeGrafter"/>
</dbReference>
<dbReference type="SUPFAM" id="SSF46557">
    <property type="entry name" value="GreA transcript cleavage protein, N-terminal domain"/>
    <property type="match status" value="1"/>
</dbReference>
<dbReference type="HAMAP" id="MF_00105">
    <property type="entry name" value="GreA_GreB"/>
    <property type="match status" value="1"/>
</dbReference>
<evidence type="ECO:0000259" key="9">
    <source>
        <dbReference type="Pfam" id="PF03449"/>
    </source>
</evidence>
<feature type="domain" description="Transcription elongation factor GreA/GreB N-terminal" evidence="9">
    <location>
        <begin position="6"/>
        <end position="74"/>
    </location>
</feature>
<organism evidence="10">
    <name type="scientific">freshwater metagenome</name>
    <dbReference type="NCBI Taxonomy" id="449393"/>
    <lineage>
        <taxon>unclassified sequences</taxon>
        <taxon>metagenomes</taxon>
        <taxon>ecological metagenomes</taxon>
    </lineage>
</organism>
<evidence type="ECO:0000256" key="3">
    <source>
        <dbReference type="ARBA" id="ARBA00023015"/>
    </source>
</evidence>
<dbReference type="InterPro" id="IPR022691">
    <property type="entry name" value="Tscrpt_elong_fac_GreA/B_N"/>
</dbReference>
<dbReference type="Pfam" id="PF03449">
    <property type="entry name" value="GreA_GreB_N"/>
    <property type="match status" value="1"/>
</dbReference>
<reference evidence="10" key="1">
    <citation type="submission" date="2020-05" db="EMBL/GenBank/DDBJ databases">
        <authorList>
            <person name="Chiriac C."/>
            <person name="Salcher M."/>
            <person name="Ghai R."/>
            <person name="Kavagutti S V."/>
        </authorList>
    </citation>
    <scope>NUCLEOTIDE SEQUENCE</scope>
</reference>
<evidence type="ECO:0000256" key="7">
    <source>
        <dbReference type="ARBA" id="ARBA00030776"/>
    </source>
</evidence>
<comment type="function">
    <text evidence="6">Necessary for efficient RNA polymerase transcription elongation past template-encoded arresting sites. The arresting sites in DNA have the property of trapping a certain fraction of elongating RNA polymerases that pass through, resulting in locked ternary complexes. Cleavage of the nascent transcript by cleavage factors such as GreA or GreB allows the resumption of elongation from the new 3'terminus. GreA releases sequences of 2 to 3 nucleotides.</text>
</comment>
<dbReference type="GO" id="GO:0003677">
    <property type="term" value="F:DNA binding"/>
    <property type="evidence" value="ECO:0007669"/>
    <property type="project" value="UniProtKB-KW"/>
</dbReference>
<dbReference type="SUPFAM" id="SSF54534">
    <property type="entry name" value="FKBP-like"/>
    <property type="match status" value="1"/>
</dbReference>
<dbReference type="Pfam" id="PF01272">
    <property type="entry name" value="GreA_GreB"/>
    <property type="match status" value="1"/>
</dbReference>
<dbReference type="InterPro" id="IPR023459">
    <property type="entry name" value="Tscrpt_elong_fac_GreA/B_fam"/>
</dbReference>
<evidence type="ECO:0000256" key="2">
    <source>
        <dbReference type="ARBA" id="ARBA00013729"/>
    </source>
</evidence>
<dbReference type="GO" id="GO:0070063">
    <property type="term" value="F:RNA polymerase binding"/>
    <property type="evidence" value="ECO:0007669"/>
    <property type="project" value="InterPro"/>
</dbReference>
<evidence type="ECO:0000313" key="10">
    <source>
        <dbReference type="EMBL" id="CAB4696022.1"/>
    </source>
</evidence>
<dbReference type="InterPro" id="IPR018151">
    <property type="entry name" value="TF_GreA/GreB_CS"/>
</dbReference>
<dbReference type="AlphaFoldDB" id="A0A6J6PC51"/>
<dbReference type="FunFam" id="1.10.287.180:FF:000001">
    <property type="entry name" value="Transcription elongation factor GreA"/>
    <property type="match status" value="1"/>
</dbReference>
<dbReference type="GO" id="GO:0032784">
    <property type="term" value="P:regulation of DNA-templated transcription elongation"/>
    <property type="evidence" value="ECO:0007669"/>
    <property type="project" value="InterPro"/>
</dbReference>
<feature type="domain" description="Transcription elongation factor GreA/GreB C-terminal" evidence="8">
    <location>
        <begin position="80"/>
        <end position="147"/>
    </location>
</feature>